<dbReference type="EMBL" id="BTGU01005250">
    <property type="protein sequence ID" value="GMN21179.1"/>
    <property type="molecule type" value="Genomic_DNA"/>
</dbReference>
<dbReference type="AlphaFoldDB" id="A0AA87YR00"/>
<evidence type="ECO:0000313" key="2">
    <source>
        <dbReference type="Proteomes" id="UP001187192"/>
    </source>
</evidence>
<evidence type="ECO:0000313" key="1">
    <source>
        <dbReference type="EMBL" id="GMN21179.1"/>
    </source>
</evidence>
<name>A0AA87YR00_FICCA</name>
<dbReference type="Pfam" id="PF08284">
    <property type="entry name" value="RVP_2"/>
    <property type="match status" value="1"/>
</dbReference>
<gene>
    <name evidence="1" type="ORF">TIFTF001_047234</name>
</gene>
<protein>
    <submittedName>
        <fullName evidence="1">Uncharacterized protein</fullName>
    </submittedName>
</protein>
<dbReference type="Proteomes" id="UP001187192">
    <property type="component" value="Unassembled WGS sequence"/>
</dbReference>
<proteinExistence type="predicted"/>
<comment type="caution">
    <text evidence="1">The sequence shown here is derived from an EMBL/GenBank/DDBJ whole genome shotgun (WGS) entry which is preliminary data.</text>
</comment>
<reference evidence="1" key="1">
    <citation type="submission" date="2023-07" db="EMBL/GenBank/DDBJ databases">
        <title>draft genome sequence of fig (Ficus carica).</title>
        <authorList>
            <person name="Takahashi T."/>
            <person name="Nishimura K."/>
        </authorList>
    </citation>
    <scope>NUCLEOTIDE SEQUENCE</scope>
</reference>
<accession>A0AA87YR00</accession>
<organism evidence="1 2">
    <name type="scientific">Ficus carica</name>
    <name type="common">Common fig</name>
    <dbReference type="NCBI Taxonomy" id="3494"/>
    <lineage>
        <taxon>Eukaryota</taxon>
        <taxon>Viridiplantae</taxon>
        <taxon>Streptophyta</taxon>
        <taxon>Embryophyta</taxon>
        <taxon>Tracheophyta</taxon>
        <taxon>Spermatophyta</taxon>
        <taxon>Magnoliopsida</taxon>
        <taxon>eudicotyledons</taxon>
        <taxon>Gunneridae</taxon>
        <taxon>Pentapetalae</taxon>
        <taxon>rosids</taxon>
        <taxon>fabids</taxon>
        <taxon>Rosales</taxon>
        <taxon>Moraceae</taxon>
        <taxon>Ficeae</taxon>
        <taxon>Ficus</taxon>
    </lineage>
</organism>
<keyword evidence="2" id="KW-1185">Reference proteome</keyword>
<sequence length="55" mass="6457">MMSTHWLRAVPMRIVDRELYSNLIVLEMFDYDLILEEDEGIPVSNEGSKDASQWL</sequence>